<keyword evidence="2" id="KW-0812">Transmembrane</keyword>
<evidence type="ECO:0000256" key="1">
    <source>
        <dbReference type="SAM" id="MobiDB-lite"/>
    </source>
</evidence>
<dbReference type="STRING" id="6526.A0A2C9K2G5"/>
<keyword evidence="3" id="KW-0732">Signal</keyword>
<feature type="compositionally biased region" description="Low complexity" evidence="1">
    <location>
        <begin position="718"/>
        <end position="769"/>
    </location>
</feature>
<feature type="transmembrane region" description="Helical" evidence="2">
    <location>
        <begin position="824"/>
        <end position="848"/>
    </location>
</feature>
<gene>
    <name evidence="4" type="primary">106078773</name>
</gene>
<name>A0A2C9K2G5_BIOGL</name>
<dbReference type="EnsemblMetazoa" id="BGLB012034-RB">
    <property type="protein sequence ID" value="BGLB012034-PB"/>
    <property type="gene ID" value="BGLB012034"/>
</dbReference>
<dbReference type="OrthoDB" id="10362948at2759"/>
<dbReference type="AlphaFoldDB" id="A0A2C9K2G5"/>
<reference evidence="4" key="1">
    <citation type="submission" date="2020-05" db="UniProtKB">
        <authorList>
            <consortium name="EnsemblMetazoa"/>
        </authorList>
    </citation>
    <scope>IDENTIFICATION</scope>
    <source>
        <strain evidence="4">BB02</strain>
    </source>
</reference>
<dbReference type="KEGG" id="bgt:106078773"/>
<feature type="signal peptide" evidence="3">
    <location>
        <begin position="1"/>
        <end position="18"/>
    </location>
</feature>
<feature type="compositionally biased region" description="Low complexity" evidence="1">
    <location>
        <begin position="528"/>
        <end position="539"/>
    </location>
</feature>
<dbReference type="RefSeq" id="XP_013095236.2">
    <property type="nucleotide sequence ID" value="XM_013239782.2"/>
</dbReference>
<feature type="compositionally biased region" description="Acidic residues" evidence="1">
    <location>
        <begin position="197"/>
        <end position="212"/>
    </location>
</feature>
<feature type="chain" id="PRO_5012497026" description="Ig-like domain-containing protein" evidence="3">
    <location>
        <begin position="19"/>
        <end position="976"/>
    </location>
</feature>
<dbReference type="Proteomes" id="UP000076420">
    <property type="component" value="Unassembled WGS sequence"/>
</dbReference>
<feature type="compositionally biased region" description="Polar residues" evidence="1">
    <location>
        <begin position="554"/>
        <end position="573"/>
    </location>
</feature>
<feature type="compositionally biased region" description="Polar residues" evidence="1">
    <location>
        <begin position="937"/>
        <end position="947"/>
    </location>
</feature>
<accession>A0A2C9K2G5</accession>
<protein>
    <recommendedName>
        <fullName evidence="6">Ig-like domain-containing protein</fullName>
    </recommendedName>
</protein>
<feature type="region of interest" description="Disordered" evidence="1">
    <location>
        <begin position="937"/>
        <end position="976"/>
    </location>
</feature>
<organism evidence="4 5">
    <name type="scientific">Biomphalaria glabrata</name>
    <name type="common">Bloodfluke planorb</name>
    <name type="synonym">Freshwater snail</name>
    <dbReference type="NCBI Taxonomy" id="6526"/>
    <lineage>
        <taxon>Eukaryota</taxon>
        <taxon>Metazoa</taxon>
        <taxon>Spiralia</taxon>
        <taxon>Lophotrochozoa</taxon>
        <taxon>Mollusca</taxon>
        <taxon>Gastropoda</taxon>
        <taxon>Heterobranchia</taxon>
        <taxon>Euthyneura</taxon>
        <taxon>Panpulmonata</taxon>
        <taxon>Hygrophila</taxon>
        <taxon>Lymnaeoidea</taxon>
        <taxon>Planorbidae</taxon>
        <taxon>Biomphalaria</taxon>
    </lineage>
</organism>
<evidence type="ECO:0000256" key="3">
    <source>
        <dbReference type="SAM" id="SignalP"/>
    </source>
</evidence>
<dbReference type="VEuPathDB" id="VectorBase:BGLAX_041390"/>
<evidence type="ECO:0008006" key="6">
    <source>
        <dbReference type="Google" id="ProtNLM"/>
    </source>
</evidence>
<feature type="region of interest" description="Disordered" evidence="1">
    <location>
        <begin position="174"/>
        <end position="216"/>
    </location>
</feature>
<evidence type="ECO:0000256" key="2">
    <source>
        <dbReference type="SAM" id="Phobius"/>
    </source>
</evidence>
<feature type="compositionally biased region" description="Basic and acidic residues" evidence="1">
    <location>
        <begin position="903"/>
        <end position="915"/>
    </location>
</feature>
<keyword evidence="2" id="KW-1133">Transmembrane helix</keyword>
<evidence type="ECO:0000313" key="4">
    <source>
        <dbReference type="EnsemblMetazoa" id="BGLB012034-PB"/>
    </source>
</evidence>
<sequence length="976" mass="106370">MAFLFLLYNLVFLYCAKGCEISFLPPTENLVLSLGQTVSVLCDAQCYGQSKVVSMRWSYTKSKESQNDIKFTSGVNVTFNCDVMLTDLSHHTKSLEVFFKDLNSTNLNLNEIKYPAKERQPRASLISPGTLCSYRVPYETCMLELFQPSGESADDIFMCQRSFDFELDQKVPSRAEYTPKGNVNQDGTSKKEKLDDTEYSADGISEEDDTEYNADGTTQTYKEDDVIYSADGIVSRDNISEYTDQERINRDTKDDTVYSADGKVKTDKEDYTVYSADGKVKTVKEDDTVYSADGKVKTVKEDDTVYSDDGKVKTVKEDDTVYSDDGKVKTDKEDDTVYSADGMTQVANKDLEESSGEIVNEVENSGQSSEAVTDRIFSGDVTTSLLNDNDESHSDFTLDNVISIDETSDVEVIVNKSLLFEESMGSGLSGHGDGDTVYSADGMAYVNKEVEFINDSNAVANKDLEQSSGETVDEVETSGHGFEVVTDGIYSGEVTSSLSNDNDDSHSNLTLGNVISIDETSDVEDIVSKSSLSEESMGSGLSGQGSGDEAGIFTSISSSGDNSDLLTRPSDNQGFEIDDVSLQFPENYQHVNIEEKHSSNKGSNYTGNISNILLRHANNINKENETNINRHTHDNLPSINKLPGINSNVESIPPRHRRSQFGETNILMYRRRRNSHSDDSVSSNTVSNYGTLVTSNKNLLNSTSTIETTSEETKESKLSLASALPPSTPLASTPSASTPPASTPSASTPSASTPPASTSTESKTNTSSEDIAITSLKTLTTKAPEDTTSKTLIDETVSASEQKNSDCETEGCTDCNEHSYFGKYGVIAFALSLSLVFLLVYTLLMVIFMPRILAKRKAGSKFESQSSVYKKKSSDVGSPTYMSDIVACEFDNGIEGKNLDSPLPRDHEKGDEHQETNTGPAISSFMIRLSAAATNESIGDPQVTVSNEAPKPPKGYVAIPIAPELDMSEPKDTVEV</sequence>
<feature type="region of interest" description="Disordered" evidence="1">
    <location>
        <begin position="897"/>
        <end position="918"/>
    </location>
</feature>
<proteinExistence type="predicted"/>
<keyword evidence="2" id="KW-0472">Membrane</keyword>
<feature type="region of interest" description="Disordered" evidence="1">
    <location>
        <begin position="706"/>
        <end position="807"/>
    </location>
</feature>
<evidence type="ECO:0000313" key="5">
    <source>
        <dbReference type="Proteomes" id="UP000076420"/>
    </source>
</evidence>
<dbReference type="VEuPathDB" id="VectorBase:BGLB012034"/>
<feature type="region of interest" description="Disordered" evidence="1">
    <location>
        <begin position="528"/>
        <end position="574"/>
    </location>
</feature>